<dbReference type="EMBL" id="JBOK01000010">
    <property type="protein sequence ID" value="EXU80118.1"/>
    <property type="molecule type" value="Genomic_DNA"/>
</dbReference>
<proteinExistence type="predicted"/>
<reference evidence="1 2" key="1">
    <citation type="submission" date="2014-01" db="EMBL/GenBank/DDBJ databases">
        <title>Interspecies Systems Biology Uncovers Metabolites Affecting C. elegans Gene Expression and Life History Traits.</title>
        <authorList>
            <person name="Watson E."/>
            <person name="Macneil L.T."/>
            <person name="Ritter A.D."/>
            <person name="Yilmaz L.S."/>
            <person name="Rosebrock A.P."/>
            <person name="Caudy A.A."/>
            <person name="Walhout A.J."/>
        </authorList>
    </citation>
    <scope>NUCLEOTIDE SEQUENCE [LARGE SCALE GENOMIC DNA]</scope>
    <source>
        <strain evidence="1 2">DA1877</strain>
    </source>
</reference>
<sequence length="55" mass="6136">MPDKLQAADVLLLDYEVALQQAHVMVLLVDHAEFKADKPTFTSVQRLVDAKGIWG</sequence>
<name>A0A014NKY4_9BURK</name>
<organism evidence="1 2">
    <name type="scientific">Comamonas aquatica DA1877</name>
    <dbReference type="NCBI Taxonomy" id="1457173"/>
    <lineage>
        <taxon>Bacteria</taxon>
        <taxon>Pseudomonadati</taxon>
        <taxon>Pseudomonadota</taxon>
        <taxon>Betaproteobacteria</taxon>
        <taxon>Burkholderiales</taxon>
        <taxon>Comamonadaceae</taxon>
        <taxon>Comamonas</taxon>
    </lineage>
</organism>
<evidence type="ECO:0000313" key="1">
    <source>
        <dbReference type="EMBL" id="EXU80118.1"/>
    </source>
</evidence>
<comment type="caution">
    <text evidence="1">The sequence shown here is derived from an EMBL/GenBank/DDBJ whole genome shotgun (WGS) entry which is preliminary data.</text>
</comment>
<dbReference type="AlphaFoldDB" id="A0A014NKY4"/>
<gene>
    <name evidence="1" type="ORF">AX13_01475</name>
</gene>
<protein>
    <recommendedName>
        <fullName evidence="3">UDP-glucose/GDP-mannose dehydrogenase C-terminal domain-containing protein</fullName>
    </recommendedName>
</protein>
<evidence type="ECO:0008006" key="3">
    <source>
        <dbReference type="Google" id="ProtNLM"/>
    </source>
</evidence>
<keyword evidence="2" id="KW-1185">Reference proteome</keyword>
<dbReference type="PATRIC" id="fig|1457173.3.peg.1957"/>
<evidence type="ECO:0000313" key="2">
    <source>
        <dbReference type="Proteomes" id="UP000020766"/>
    </source>
</evidence>
<dbReference type="Proteomes" id="UP000020766">
    <property type="component" value="Unassembled WGS sequence"/>
</dbReference>
<accession>A0A014NKY4</accession>